<dbReference type="Pfam" id="PF00364">
    <property type="entry name" value="Biotin_lipoyl"/>
    <property type="match status" value="1"/>
</dbReference>
<dbReference type="SUPFAM" id="SSF51230">
    <property type="entry name" value="Single hybrid motif"/>
    <property type="match status" value="1"/>
</dbReference>
<dbReference type="GO" id="GO:0045252">
    <property type="term" value="C:oxoglutarate dehydrogenase complex"/>
    <property type="evidence" value="ECO:0007669"/>
    <property type="project" value="InterPro"/>
</dbReference>
<dbReference type="InterPro" id="IPR000089">
    <property type="entry name" value="Biotin_lipoyl"/>
</dbReference>
<dbReference type="InterPro" id="IPR001078">
    <property type="entry name" value="2-oxoacid_DH_actylTfrase"/>
</dbReference>
<proteinExistence type="inferred from homology"/>
<feature type="domain" description="Lipoyl-binding" evidence="15">
    <location>
        <begin position="47"/>
        <end position="121"/>
    </location>
</feature>
<evidence type="ECO:0000256" key="3">
    <source>
        <dbReference type="ARBA" id="ARBA00007317"/>
    </source>
</evidence>
<evidence type="ECO:0000256" key="5">
    <source>
        <dbReference type="ARBA" id="ARBA00020294"/>
    </source>
</evidence>
<keyword evidence="8" id="KW-0450">Lipoyl</keyword>
<dbReference type="AlphaFoldDB" id="A0A0C2J9C8"/>
<organism evidence="16 17">
    <name type="scientific">Thelohanellus kitauei</name>
    <name type="common">Myxosporean</name>
    <dbReference type="NCBI Taxonomy" id="669202"/>
    <lineage>
        <taxon>Eukaryota</taxon>
        <taxon>Metazoa</taxon>
        <taxon>Cnidaria</taxon>
        <taxon>Myxozoa</taxon>
        <taxon>Myxosporea</taxon>
        <taxon>Bivalvulida</taxon>
        <taxon>Platysporina</taxon>
        <taxon>Myxobolidae</taxon>
        <taxon>Thelohanellus</taxon>
    </lineage>
</organism>
<comment type="caution">
    <text evidence="16">The sequence shown here is derived from an EMBL/GenBank/DDBJ whole genome shotgun (WGS) entry which is preliminary data.</text>
</comment>
<comment type="function">
    <text evidence="13">Dihydrolipoamide succinyltransferase (E2) component of the 2-oxoglutarate dehydrogenase complex. The 2-oxoglutarate dehydrogenase complex catalyzes the overall conversion of 2-oxoglutarate to succinyl-CoA and CO(2). The 2-oxoglutarate dehydrogenase complex is mainly active in the mitochondrion. A fraction of the 2-oxoglutarate dehydrogenase complex also localizes in the nucleus and is required for lysine succinylation of histones: associates with KAT2A on chromatin and provides succinyl-CoA to histone succinyltransferase KAT2A.</text>
</comment>
<evidence type="ECO:0000256" key="4">
    <source>
        <dbReference type="ARBA" id="ARBA00012945"/>
    </source>
</evidence>
<dbReference type="SUPFAM" id="SSF52777">
    <property type="entry name" value="CoA-dependent acyltransferases"/>
    <property type="match status" value="1"/>
</dbReference>
<keyword evidence="6" id="KW-0816">Tricarboxylic acid cycle</keyword>
<comment type="similarity">
    <text evidence="3">Belongs to the 2-oxoacid dehydrogenase family.</text>
</comment>
<keyword evidence="9" id="KW-0809">Transit peptide</keyword>
<dbReference type="NCBIfam" id="TIGR01347">
    <property type="entry name" value="sucB"/>
    <property type="match status" value="1"/>
</dbReference>
<dbReference type="Proteomes" id="UP000031668">
    <property type="component" value="Unassembled WGS sequence"/>
</dbReference>
<dbReference type="EMBL" id="JWZT01003740">
    <property type="protein sequence ID" value="KII65713.1"/>
    <property type="molecule type" value="Genomic_DNA"/>
</dbReference>
<dbReference type="CDD" id="cd06849">
    <property type="entry name" value="lipoyl_domain"/>
    <property type="match status" value="1"/>
</dbReference>
<dbReference type="GO" id="GO:0033512">
    <property type="term" value="P:L-lysine catabolic process to acetyl-CoA via saccharopine"/>
    <property type="evidence" value="ECO:0007669"/>
    <property type="project" value="UniProtKB-UniPathway"/>
</dbReference>
<dbReference type="OrthoDB" id="5391403at2759"/>
<keyword evidence="17" id="KW-1185">Reference proteome</keyword>
<feature type="region of interest" description="Disordered" evidence="14">
    <location>
        <begin position="142"/>
        <end position="163"/>
    </location>
</feature>
<dbReference type="PROSITE" id="PS50968">
    <property type="entry name" value="BIOTINYL_LIPOYL"/>
    <property type="match status" value="1"/>
</dbReference>
<dbReference type="InterPro" id="IPR050537">
    <property type="entry name" value="2-oxoacid_dehydrogenase"/>
</dbReference>
<dbReference type="Pfam" id="PF00198">
    <property type="entry name" value="2-oxoacid_dh"/>
    <property type="match status" value="1"/>
</dbReference>
<dbReference type="Gene3D" id="3.30.559.10">
    <property type="entry name" value="Chloramphenicol acetyltransferase-like domain"/>
    <property type="match status" value="1"/>
</dbReference>
<reference evidence="16 17" key="1">
    <citation type="journal article" date="2014" name="Genome Biol. Evol.">
        <title>The genome of the myxosporean Thelohanellus kitauei shows adaptations to nutrient acquisition within its fish host.</title>
        <authorList>
            <person name="Yang Y."/>
            <person name="Xiong J."/>
            <person name="Zhou Z."/>
            <person name="Huo F."/>
            <person name="Miao W."/>
            <person name="Ran C."/>
            <person name="Liu Y."/>
            <person name="Zhang J."/>
            <person name="Feng J."/>
            <person name="Wang M."/>
            <person name="Wang M."/>
            <person name="Wang L."/>
            <person name="Yao B."/>
        </authorList>
    </citation>
    <scope>NUCLEOTIDE SEQUENCE [LARGE SCALE GENOMIC DNA]</scope>
    <source>
        <strain evidence="16">Wuqing</strain>
    </source>
</reference>
<evidence type="ECO:0000256" key="2">
    <source>
        <dbReference type="ARBA" id="ARBA00005145"/>
    </source>
</evidence>
<evidence type="ECO:0000256" key="14">
    <source>
        <dbReference type="SAM" id="MobiDB-lite"/>
    </source>
</evidence>
<evidence type="ECO:0000313" key="16">
    <source>
        <dbReference type="EMBL" id="KII65713.1"/>
    </source>
</evidence>
<evidence type="ECO:0000313" key="17">
    <source>
        <dbReference type="Proteomes" id="UP000031668"/>
    </source>
</evidence>
<dbReference type="InterPro" id="IPR023213">
    <property type="entry name" value="CAT-like_dom_sf"/>
</dbReference>
<name>A0A0C2J9C8_THEKT</name>
<dbReference type="PROSITE" id="PS00189">
    <property type="entry name" value="LIPOYL"/>
    <property type="match status" value="1"/>
</dbReference>
<dbReference type="InterPro" id="IPR003016">
    <property type="entry name" value="2-oxoA_DH_lipoyl-BS"/>
</dbReference>
<evidence type="ECO:0000256" key="1">
    <source>
        <dbReference type="ARBA" id="ARBA00001938"/>
    </source>
</evidence>
<dbReference type="GO" id="GO:0005739">
    <property type="term" value="C:mitochondrion"/>
    <property type="evidence" value="ECO:0007669"/>
    <property type="project" value="TreeGrafter"/>
</dbReference>
<evidence type="ECO:0000256" key="6">
    <source>
        <dbReference type="ARBA" id="ARBA00022532"/>
    </source>
</evidence>
<sequence>MFRFVRSGLSIKAVKLGSKQRLDTIWVPSARLWNLKTFTTSSIVFKVCPVKTPNFPESITEGDIRWLKKVGDAVKTDETIGELETDKTSLPVISPVSGVIKELIIPEGSKVTKGQILCHVEEQAQSAEVTAPRISLETVKPSPVVQSEGPKKETKDTSSMTAFSQSERIETRVPLNRMRQTISSRLKEAQNTTAMLTTFNELDMTSAFLIRNKYKDRLLKDYGVKFGFMSIFINASVHALKSQPMVNSVLMKNEIVQRNYIDISIAVSSPKGLVVPVIRDAHNMNIIQLEKAVAALADKARKNALTIEDMEGGTFTISNGGVFGSMLSTPIINMPQSAILGMHSIQERPVAINGKVEIRPIMYLALSYDHRLIDGREAVTFLKRIKDSIEDPSIMLMGF</sequence>
<dbReference type="FunFam" id="3.30.559.10:FF:000007">
    <property type="entry name" value="Dihydrolipoamide acetyltransferase component of pyruvate dehydrogenase complex"/>
    <property type="match status" value="1"/>
</dbReference>
<dbReference type="UniPathway" id="UPA00868">
    <property type="reaction ID" value="UER00840"/>
</dbReference>
<evidence type="ECO:0000256" key="7">
    <source>
        <dbReference type="ARBA" id="ARBA00022679"/>
    </source>
</evidence>
<dbReference type="OMA" id="PRPMMFL"/>
<dbReference type="InterPro" id="IPR011053">
    <property type="entry name" value="Single_hybrid_motif"/>
</dbReference>
<dbReference type="PANTHER" id="PTHR43416">
    <property type="entry name" value="DIHYDROLIPOYLLYSINE-RESIDUE SUCCINYLTRANSFERASE COMPONENT OF 2-OXOGLUTARATE DEHYDROGENASE COMPLEX, MITOCHONDRIAL-RELATED"/>
    <property type="match status" value="1"/>
</dbReference>
<evidence type="ECO:0000259" key="15">
    <source>
        <dbReference type="PROSITE" id="PS50968"/>
    </source>
</evidence>
<dbReference type="InterPro" id="IPR006255">
    <property type="entry name" value="SucB"/>
</dbReference>
<evidence type="ECO:0000256" key="9">
    <source>
        <dbReference type="ARBA" id="ARBA00022946"/>
    </source>
</evidence>
<comment type="pathway">
    <text evidence="2">Amino-acid degradation; L-lysine degradation via saccharopine pathway; glutaryl-CoA from L-lysine: step 6/6.</text>
</comment>
<dbReference type="GO" id="GO:0006099">
    <property type="term" value="P:tricarboxylic acid cycle"/>
    <property type="evidence" value="ECO:0007669"/>
    <property type="project" value="UniProtKB-KW"/>
</dbReference>
<gene>
    <name evidence="16" type="ORF">RF11_09604</name>
</gene>
<protein>
    <recommendedName>
        <fullName evidence="5">Dihydrolipoyllysine-residue succinyltransferase component of 2-oxoglutarate dehydrogenase complex, mitochondrial</fullName>
        <ecNumber evidence="4">2.3.1.61</ecNumber>
    </recommendedName>
    <alternativeName>
        <fullName evidence="12">2-oxoglutarate dehydrogenase complex component E2</fullName>
    </alternativeName>
    <alternativeName>
        <fullName evidence="11">E2K</fullName>
    </alternativeName>
</protein>
<keyword evidence="10" id="KW-0012">Acyltransferase</keyword>
<dbReference type="Gene3D" id="2.40.50.100">
    <property type="match status" value="1"/>
</dbReference>
<dbReference type="EC" id="2.3.1.61" evidence="4"/>
<keyword evidence="7 16" id="KW-0808">Transferase</keyword>
<evidence type="ECO:0000256" key="13">
    <source>
        <dbReference type="ARBA" id="ARBA00046046"/>
    </source>
</evidence>
<dbReference type="PANTHER" id="PTHR43416:SF5">
    <property type="entry name" value="DIHYDROLIPOYLLYSINE-RESIDUE SUCCINYLTRANSFERASE COMPONENT OF 2-OXOGLUTARATE DEHYDROGENASE COMPLEX, MITOCHONDRIAL"/>
    <property type="match status" value="1"/>
</dbReference>
<evidence type="ECO:0000256" key="10">
    <source>
        <dbReference type="ARBA" id="ARBA00023315"/>
    </source>
</evidence>
<evidence type="ECO:0000256" key="12">
    <source>
        <dbReference type="ARBA" id="ARBA00032406"/>
    </source>
</evidence>
<evidence type="ECO:0000256" key="8">
    <source>
        <dbReference type="ARBA" id="ARBA00022823"/>
    </source>
</evidence>
<dbReference type="GO" id="GO:0004149">
    <property type="term" value="F:dihydrolipoyllysine-residue succinyltransferase activity"/>
    <property type="evidence" value="ECO:0007669"/>
    <property type="project" value="UniProtKB-EC"/>
</dbReference>
<evidence type="ECO:0000256" key="11">
    <source>
        <dbReference type="ARBA" id="ARBA00031331"/>
    </source>
</evidence>
<comment type="cofactor">
    <cofactor evidence="1">
        <name>(R)-lipoate</name>
        <dbReference type="ChEBI" id="CHEBI:83088"/>
    </cofactor>
</comment>
<accession>A0A0C2J9C8</accession>